<dbReference type="Proteomes" id="UP000800038">
    <property type="component" value="Unassembled WGS sequence"/>
</dbReference>
<dbReference type="OrthoDB" id="3791653at2759"/>
<accession>A0A6A5S545</accession>
<dbReference type="Pfam" id="PF22936">
    <property type="entry name" value="Pol_BBD"/>
    <property type="match status" value="1"/>
</dbReference>
<dbReference type="EMBL" id="ML976441">
    <property type="protein sequence ID" value="KAF1934604.1"/>
    <property type="molecule type" value="Genomic_DNA"/>
</dbReference>
<dbReference type="InterPro" id="IPR054722">
    <property type="entry name" value="PolX-like_BBD"/>
</dbReference>
<evidence type="ECO:0000259" key="1">
    <source>
        <dbReference type="Pfam" id="PF22936"/>
    </source>
</evidence>
<protein>
    <recommendedName>
        <fullName evidence="1">Retrovirus-related Pol polyprotein from transposon TNT 1-94-like beta-barrel domain-containing protein</fullName>
    </recommendedName>
</protein>
<keyword evidence="3" id="KW-1185">Reference proteome</keyword>
<evidence type="ECO:0000313" key="3">
    <source>
        <dbReference type="Proteomes" id="UP000800038"/>
    </source>
</evidence>
<feature type="non-terminal residue" evidence="2">
    <location>
        <position position="171"/>
    </location>
</feature>
<name>A0A6A5S545_9PLEO</name>
<proteinExistence type="predicted"/>
<reference evidence="2" key="1">
    <citation type="journal article" date="2020" name="Stud. Mycol.">
        <title>101 Dothideomycetes genomes: a test case for predicting lifestyles and emergence of pathogens.</title>
        <authorList>
            <person name="Haridas S."/>
            <person name="Albert R."/>
            <person name="Binder M."/>
            <person name="Bloem J."/>
            <person name="Labutti K."/>
            <person name="Salamov A."/>
            <person name="Andreopoulos B."/>
            <person name="Baker S."/>
            <person name="Barry K."/>
            <person name="Bills G."/>
            <person name="Bluhm B."/>
            <person name="Cannon C."/>
            <person name="Castanera R."/>
            <person name="Culley D."/>
            <person name="Daum C."/>
            <person name="Ezra D."/>
            <person name="Gonzalez J."/>
            <person name="Henrissat B."/>
            <person name="Kuo A."/>
            <person name="Liang C."/>
            <person name="Lipzen A."/>
            <person name="Lutzoni F."/>
            <person name="Magnuson J."/>
            <person name="Mondo S."/>
            <person name="Nolan M."/>
            <person name="Ohm R."/>
            <person name="Pangilinan J."/>
            <person name="Park H.-J."/>
            <person name="Ramirez L."/>
            <person name="Alfaro M."/>
            <person name="Sun H."/>
            <person name="Tritt A."/>
            <person name="Yoshinaga Y."/>
            <person name="Zwiers L.-H."/>
            <person name="Turgeon B."/>
            <person name="Goodwin S."/>
            <person name="Spatafora J."/>
            <person name="Crous P."/>
            <person name="Grigoriev I."/>
        </authorList>
    </citation>
    <scope>NUCLEOTIDE SEQUENCE</scope>
    <source>
        <strain evidence="2">CBS 161.51</strain>
    </source>
</reference>
<dbReference type="AlphaFoldDB" id="A0A6A5S545"/>
<feature type="domain" description="Retrovirus-related Pol polyprotein from transposon TNT 1-94-like beta-barrel" evidence="1">
    <location>
        <begin position="55"/>
        <end position="133"/>
    </location>
</feature>
<gene>
    <name evidence="2" type="ORF">EJ02DRAFT_490628</name>
</gene>
<sequence length="171" mass="18434">MEDYSDNSDDNDVTGVHAVSAAAPTAVDLTDGQPSQEVSAHAAIPQPSVNDSPVWLFDTGASQHMSGCSDDFTSLAPAKGFIRVAGGIKLPIQGIGLVRLRCQLPDGSTTVGELTKTLYSSELYNTRLFSWTSVQRQYNLSGKGDNIYLLTKHDQPALWAKYQGGIMRLQT</sequence>
<evidence type="ECO:0000313" key="2">
    <source>
        <dbReference type="EMBL" id="KAF1934604.1"/>
    </source>
</evidence>
<organism evidence="2 3">
    <name type="scientific">Clathrospora elynae</name>
    <dbReference type="NCBI Taxonomy" id="706981"/>
    <lineage>
        <taxon>Eukaryota</taxon>
        <taxon>Fungi</taxon>
        <taxon>Dikarya</taxon>
        <taxon>Ascomycota</taxon>
        <taxon>Pezizomycotina</taxon>
        <taxon>Dothideomycetes</taxon>
        <taxon>Pleosporomycetidae</taxon>
        <taxon>Pleosporales</taxon>
        <taxon>Diademaceae</taxon>
        <taxon>Clathrospora</taxon>
    </lineage>
</organism>